<keyword evidence="1" id="KW-0812">Transmembrane</keyword>
<dbReference type="RefSeq" id="WP_194030313.1">
    <property type="nucleotide sequence ID" value="NZ_JADEWZ010000022.1"/>
</dbReference>
<evidence type="ECO:0000313" key="2">
    <source>
        <dbReference type="EMBL" id="MBE9117224.1"/>
    </source>
</evidence>
<dbReference type="AlphaFoldDB" id="A0A8J7E0S7"/>
<name>A0A8J7E0S7_9CYAN</name>
<evidence type="ECO:0000313" key="3">
    <source>
        <dbReference type="Proteomes" id="UP000654482"/>
    </source>
</evidence>
<organism evidence="2 3">
    <name type="scientific">Lusitaniella coriacea LEGE 07157</name>
    <dbReference type="NCBI Taxonomy" id="945747"/>
    <lineage>
        <taxon>Bacteria</taxon>
        <taxon>Bacillati</taxon>
        <taxon>Cyanobacteriota</taxon>
        <taxon>Cyanophyceae</taxon>
        <taxon>Spirulinales</taxon>
        <taxon>Lusitaniellaceae</taxon>
        <taxon>Lusitaniella</taxon>
    </lineage>
</organism>
<keyword evidence="1" id="KW-1133">Transmembrane helix</keyword>
<dbReference type="EMBL" id="JADEWZ010000022">
    <property type="protein sequence ID" value="MBE9117224.1"/>
    <property type="molecule type" value="Genomic_DNA"/>
</dbReference>
<evidence type="ECO:0000256" key="1">
    <source>
        <dbReference type="SAM" id="Phobius"/>
    </source>
</evidence>
<gene>
    <name evidence="2" type="ORF">IQ249_15090</name>
</gene>
<accession>A0A8J7E0S7</accession>
<keyword evidence="1" id="KW-0472">Membrane</keyword>
<comment type="caution">
    <text evidence="2">The sequence shown here is derived from an EMBL/GenBank/DDBJ whole genome shotgun (WGS) entry which is preliminary data.</text>
</comment>
<proteinExistence type="predicted"/>
<reference evidence="2" key="1">
    <citation type="submission" date="2020-10" db="EMBL/GenBank/DDBJ databases">
        <authorList>
            <person name="Castelo-Branco R."/>
            <person name="Eusebio N."/>
            <person name="Adriana R."/>
            <person name="Vieira A."/>
            <person name="Brugerolle De Fraissinette N."/>
            <person name="Rezende De Castro R."/>
            <person name="Schneider M.P."/>
            <person name="Vasconcelos V."/>
            <person name="Leao P.N."/>
        </authorList>
    </citation>
    <scope>NUCLEOTIDE SEQUENCE</scope>
    <source>
        <strain evidence="2">LEGE 07157</strain>
    </source>
</reference>
<sequence length="46" mass="5268">MNFSARSYCSIEPIARSRDLGVFEEGVQSVFILFFFWCAIANLGKF</sequence>
<dbReference type="Proteomes" id="UP000654482">
    <property type="component" value="Unassembled WGS sequence"/>
</dbReference>
<protein>
    <submittedName>
        <fullName evidence="2">Uncharacterized protein</fullName>
    </submittedName>
</protein>
<feature type="transmembrane region" description="Helical" evidence="1">
    <location>
        <begin position="26"/>
        <end position="44"/>
    </location>
</feature>
<keyword evidence="3" id="KW-1185">Reference proteome</keyword>